<protein>
    <recommendedName>
        <fullName evidence="1">DUF7798 domain-containing protein</fullName>
    </recommendedName>
</protein>
<dbReference type="PANTHER" id="PTHR36011:SF1">
    <property type="entry name" value="BAT2 DOMAIN PROTEIN"/>
    <property type="match status" value="1"/>
</dbReference>
<sequence length="227" mass="24666">MIQVSAKLLTWLQGNVSFTSDCCKLPLLSLWLLTNEILLLTANTFPLICRFTNALAGQSANDMIQRTSGRLDTLHSEGIHRLSDITCSAVSQLLMLGKSIIAHANKLPKEDAEEDVIKVDWPEDSVDRAKLIREKAQTMAGYVEAVSNSFITGIADVAEAYLAAIKGTTTAADSREDLPKKSIEEKAKTFAQLLRSDHITAVGKIRDGLQYLSYVIISTSMPAAAAA</sequence>
<dbReference type="EMBL" id="CAMGYJ010000004">
    <property type="protein sequence ID" value="CAI0406825.1"/>
    <property type="molecule type" value="Genomic_DNA"/>
</dbReference>
<name>A0AAV0JBS3_9ROSI</name>
<evidence type="ECO:0000313" key="3">
    <source>
        <dbReference type="Proteomes" id="UP001154282"/>
    </source>
</evidence>
<gene>
    <name evidence="2" type="ORF">LITE_LOCUS13368</name>
</gene>
<comment type="caution">
    <text evidence="2">The sequence shown here is derived from an EMBL/GenBank/DDBJ whole genome shotgun (WGS) entry which is preliminary data.</text>
</comment>
<proteinExistence type="predicted"/>
<dbReference type="InterPro" id="IPR056700">
    <property type="entry name" value="DUF7798"/>
</dbReference>
<dbReference type="Proteomes" id="UP001154282">
    <property type="component" value="Unassembled WGS sequence"/>
</dbReference>
<evidence type="ECO:0000259" key="1">
    <source>
        <dbReference type="Pfam" id="PF25074"/>
    </source>
</evidence>
<feature type="domain" description="DUF7798" evidence="1">
    <location>
        <begin position="49"/>
        <end position="221"/>
    </location>
</feature>
<dbReference type="Pfam" id="PF25074">
    <property type="entry name" value="DUF7798"/>
    <property type="match status" value="1"/>
</dbReference>
<dbReference type="PANTHER" id="PTHR36011">
    <property type="entry name" value="BAT2 DOMAIN PROTEIN"/>
    <property type="match status" value="1"/>
</dbReference>
<accession>A0AAV0JBS3</accession>
<keyword evidence="3" id="KW-1185">Reference proteome</keyword>
<evidence type="ECO:0000313" key="2">
    <source>
        <dbReference type="EMBL" id="CAI0406825.1"/>
    </source>
</evidence>
<reference evidence="2" key="1">
    <citation type="submission" date="2022-08" db="EMBL/GenBank/DDBJ databases">
        <authorList>
            <person name="Gutierrez-Valencia J."/>
        </authorList>
    </citation>
    <scope>NUCLEOTIDE SEQUENCE</scope>
</reference>
<organism evidence="2 3">
    <name type="scientific">Linum tenue</name>
    <dbReference type="NCBI Taxonomy" id="586396"/>
    <lineage>
        <taxon>Eukaryota</taxon>
        <taxon>Viridiplantae</taxon>
        <taxon>Streptophyta</taxon>
        <taxon>Embryophyta</taxon>
        <taxon>Tracheophyta</taxon>
        <taxon>Spermatophyta</taxon>
        <taxon>Magnoliopsida</taxon>
        <taxon>eudicotyledons</taxon>
        <taxon>Gunneridae</taxon>
        <taxon>Pentapetalae</taxon>
        <taxon>rosids</taxon>
        <taxon>fabids</taxon>
        <taxon>Malpighiales</taxon>
        <taxon>Linaceae</taxon>
        <taxon>Linum</taxon>
    </lineage>
</organism>
<dbReference type="AlphaFoldDB" id="A0AAV0JBS3"/>